<evidence type="ECO:0000256" key="1">
    <source>
        <dbReference type="ARBA" id="ARBA00023054"/>
    </source>
</evidence>
<sequence>MEAEEKRVKVEQTIRRYEEAFDRMLVLAKTSTTDKLVSSFLYNEDRNFALFNYVSVIHDDIERLIIENLEVGI</sequence>
<dbReference type="Pfam" id="PF21773">
    <property type="entry name" value="ODAD1_CC"/>
    <property type="match status" value="1"/>
</dbReference>
<keyword evidence="1" id="KW-0175">Coiled coil</keyword>
<reference evidence="3" key="1">
    <citation type="submission" date="2019-11" db="UniProtKB">
        <authorList>
            <consortium name="WormBaseParasite"/>
        </authorList>
    </citation>
    <scope>IDENTIFICATION</scope>
</reference>
<accession>A0A5K3FVT8</accession>
<protein>
    <submittedName>
        <fullName evidence="3">Phage protein</fullName>
    </submittedName>
</protein>
<feature type="domain" description="ODAD1 central coiled coil region" evidence="2">
    <location>
        <begin position="4"/>
        <end position="64"/>
    </location>
</feature>
<name>A0A5K3FVT8_MESCO</name>
<organism evidence="3">
    <name type="scientific">Mesocestoides corti</name>
    <name type="common">Flatworm</name>
    <dbReference type="NCBI Taxonomy" id="53468"/>
    <lineage>
        <taxon>Eukaryota</taxon>
        <taxon>Metazoa</taxon>
        <taxon>Spiralia</taxon>
        <taxon>Lophotrochozoa</taxon>
        <taxon>Platyhelminthes</taxon>
        <taxon>Cestoda</taxon>
        <taxon>Eucestoda</taxon>
        <taxon>Cyclophyllidea</taxon>
        <taxon>Mesocestoididae</taxon>
        <taxon>Mesocestoides</taxon>
    </lineage>
</organism>
<dbReference type="WBParaSite" id="MCU_010487-RA">
    <property type="protein sequence ID" value="MCU_010487-RA"/>
    <property type="gene ID" value="MCU_010487"/>
</dbReference>
<dbReference type="AlphaFoldDB" id="A0A5K3FVT8"/>
<proteinExistence type="predicted"/>
<evidence type="ECO:0000259" key="2">
    <source>
        <dbReference type="Pfam" id="PF21773"/>
    </source>
</evidence>
<dbReference type="InterPro" id="IPR049258">
    <property type="entry name" value="ODAD1_CC"/>
</dbReference>
<evidence type="ECO:0000313" key="3">
    <source>
        <dbReference type="WBParaSite" id="MCU_010487-RA"/>
    </source>
</evidence>